<keyword evidence="15" id="KW-0131">Cell cycle</keyword>
<reference evidence="18" key="3">
    <citation type="submission" date="2025-09" db="UniProtKB">
        <authorList>
            <consortium name="Ensembl"/>
        </authorList>
    </citation>
    <scope>IDENTIFICATION</scope>
</reference>
<dbReference type="PROSITE" id="PS51374">
    <property type="entry name" value="NDPK_LIKE"/>
    <property type="match status" value="1"/>
</dbReference>
<dbReference type="GO" id="GO:0030027">
    <property type="term" value="C:lamellipodium"/>
    <property type="evidence" value="ECO:0007669"/>
    <property type="project" value="UniProtKB-SubCell"/>
</dbReference>
<dbReference type="GO" id="GO:0005737">
    <property type="term" value="C:cytoplasm"/>
    <property type="evidence" value="ECO:0007669"/>
    <property type="project" value="UniProtKB-SubCell"/>
</dbReference>
<keyword evidence="14" id="KW-0539">Nucleus</keyword>
<evidence type="ECO:0000256" key="8">
    <source>
        <dbReference type="ARBA" id="ARBA00022490"/>
    </source>
</evidence>
<dbReference type="Proteomes" id="UP000472267">
    <property type="component" value="Chromosome 16"/>
</dbReference>
<evidence type="ECO:0000256" key="10">
    <source>
        <dbReference type="ARBA" id="ARBA00022723"/>
    </source>
</evidence>
<proteinExistence type="inferred from homology"/>
<evidence type="ECO:0000256" key="7">
    <source>
        <dbReference type="ARBA" id="ARBA00013499"/>
    </source>
</evidence>
<protein>
    <recommendedName>
        <fullName evidence="7">Nucleoside diphosphate kinase B</fullName>
    </recommendedName>
</protein>
<evidence type="ECO:0000313" key="18">
    <source>
        <dbReference type="Ensembl" id="ENSSFAP00005053803.1"/>
    </source>
</evidence>
<dbReference type="GO" id="GO:0005524">
    <property type="term" value="F:ATP binding"/>
    <property type="evidence" value="ECO:0007669"/>
    <property type="project" value="UniProtKB-KW"/>
</dbReference>
<dbReference type="SUPFAM" id="SSF54919">
    <property type="entry name" value="Nucleoside diphosphate kinase, NDK"/>
    <property type="match status" value="1"/>
</dbReference>
<dbReference type="AlphaFoldDB" id="A0A672JHQ6"/>
<dbReference type="InterPro" id="IPR036850">
    <property type="entry name" value="NDK-like_dom_sf"/>
</dbReference>
<evidence type="ECO:0000256" key="2">
    <source>
        <dbReference type="ARBA" id="ARBA00004123"/>
    </source>
</evidence>
<keyword evidence="13" id="KW-0067">ATP-binding</keyword>
<keyword evidence="10" id="KW-0479">Metal-binding</keyword>
<evidence type="ECO:0000256" key="6">
    <source>
        <dbReference type="ARBA" id="ARBA00008142"/>
    </source>
</evidence>
<feature type="domain" description="Nucleoside diphosphate kinase-like" evidence="17">
    <location>
        <begin position="1"/>
        <end position="49"/>
    </location>
</feature>
<accession>A0A672JHQ6</accession>
<dbReference type="GO" id="GO:0005634">
    <property type="term" value="C:nucleus"/>
    <property type="evidence" value="ECO:0007669"/>
    <property type="project" value="UniProtKB-SubCell"/>
</dbReference>
<evidence type="ECO:0000256" key="5">
    <source>
        <dbReference type="ARBA" id="ARBA00004510"/>
    </source>
</evidence>
<evidence type="ECO:0000256" key="11">
    <source>
        <dbReference type="ARBA" id="ARBA00022741"/>
    </source>
</evidence>
<comment type="similarity">
    <text evidence="6 16">Belongs to the NDK family.</text>
</comment>
<dbReference type="GO" id="GO:0016301">
    <property type="term" value="F:kinase activity"/>
    <property type="evidence" value="ECO:0007669"/>
    <property type="project" value="UniProtKB-KW"/>
</dbReference>
<comment type="subcellular location">
    <subcellularLocation>
        <location evidence="5">Cell projection</location>
        <location evidence="5">Lamellipodium</location>
    </subcellularLocation>
    <subcellularLocation>
        <location evidence="3">Cell projection</location>
        <location evidence="3">Ruffle</location>
    </subcellularLocation>
    <subcellularLocation>
        <location evidence="4">Cytoplasm</location>
    </subcellularLocation>
    <subcellularLocation>
        <location evidence="2">Nucleus</location>
    </subcellularLocation>
</comment>
<evidence type="ECO:0000313" key="19">
    <source>
        <dbReference type="Proteomes" id="UP000472267"/>
    </source>
</evidence>
<dbReference type="Ensembl" id="ENSSFAT00005055481.1">
    <property type="protein sequence ID" value="ENSSFAP00005053803.1"/>
    <property type="gene ID" value="ENSSFAG00005025676.1"/>
</dbReference>
<dbReference type="PANTHER" id="PTHR46161:SF3">
    <property type="entry name" value="NUCLEOSIDE DIPHOSPHATE KINASE DDB_G0292928-RELATED"/>
    <property type="match status" value="1"/>
</dbReference>
<keyword evidence="12" id="KW-0418">Kinase</keyword>
<evidence type="ECO:0000256" key="3">
    <source>
        <dbReference type="ARBA" id="ARBA00004466"/>
    </source>
</evidence>
<dbReference type="InParanoid" id="A0A672JHQ6"/>
<evidence type="ECO:0000256" key="9">
    <source>
        <dbReference type="ARBA" id="ARBA00022679"/>
    </source>
</evidence>
<dbReference type="GO" id="GO:0001726">
    <property type="term" value="C:ruffle"/>
    <property type="evidence" value="ECO:0007669"/>
    <property type="project" value="UniProtKB-SubCell"/>
</dbReference>
<name>A0A672JHQ6_SALFA</name>
<evidence type="ECO:0000256" key="1">
    <source>
        <dbReference type="ARBA" id="ARBA00003465"/>
    </source>
</evidence>
<dbReference type="Gene3D" id="3.30.70.141">
    <property type="entry name" value="Nucleoside diphosphate kinase-like domain"/>
    <property type="match status" value="1"/>
</dbReference>
<evidence type="ECO:0000259" key="17">
    <source>
        <dbReference type="Pfam" id="PF00334"/>
    </source>
</evidence>
<reference evidence="18" key="2">
    <citation type="submission" date="2025-08" db="UniProtKB">
        <authorList>
            <consortium name="Ensembl"/>
        </authorList>
    </citation>
    <scope>IDENTIFICATION</scope>
</reference>
<comment type="function">
    <text evidence="1">Major role in the synthesis of nucleoside triphosphates other than ATP.</text>
</comment>
<evidence type="ECO:0000256" key="4">
    <source>
        <dbReference type="ARBA" id="ARBA00004496"/>
    </source>
</evidence>
<reference evidence="18" key="1">
    <citation type="submission" date="2019-06" db="EMBL/GenBank/DDBJ databases">
        <authorList>
            <consortium name="Wellcome Sanger Institute Data Sharing"/>
        </authorList>
    </citation>
    <scope>NUCLEOTIDE SEQUENCE [LARGE SCALE GENOMIC DNA]</scope>
</reference>
<keyword evidence="9" id="KW-0808">Transferase</keyword>
<keyword evidence="8" id="KW-0963">Cytoplasm</keyword>
<evidence type="ECO:0000256" key="15">
    <source>
        <dbReference type="ARBA" id="ARBA00023306"/>
    </source>
</evidence>
<evidence type="ECO:0000256" key="12">
    <source>
        <dbReference type="ARBA" id="ARBA00022777"/>
    </source>
</evidence>
<organism evidence="18 19">
    <name type="scientific">Salarias fasciatus</name>
    <name type="common">Jewelled blenny</name>
    <name type="synonym">Blennius fasciatus</name>
    <dbReference type="NCBI Taxonomy" id="181472"/>
    <lineage>
        <taxon>Eukaryota</taxon>
        <taxon>Metazoa</taxon>
        <taxon>Chordata</taxon>
        <taxon>Craniata</taxon>
        <taxon>Vertebrata</taxon>
        <taxon>Euteleostomi</taxon>
        <taxon>Actinopterygii</taxon>
        <taxon>Neopterygii</taxon>
        <taxon>Teleostei</taxon>
        <taxon>Neoteleostei</taxon>
        <taxon>Acanthomorphata</taxon>
        <taxon>Ovalentaria</taxon>
        <taxon>Blenniimorphae</taxon>
        <taxon>Blenniiformes</taxon>
        <taxon>Blennioidei</taxon>
        <taxon>Blenniidae</taxon>
        <taxon>Salariinae</taxon>
        <taxon>Salarias</taxon>
    </lineage>
</organism>
<evidence type="ECO:0000256" key="14">
    <source>
        <dbReference type="ARBA" id="ARBA00023242"/>
    </source>
</evidence>
<evidence type="ECO:0000256" key="13">
    <source>
        <dbReference type="ARBA" id="ARBA00022840"/>
    </source>
</evidence>
<keyword evidence="11" id="KW-0547">Nucleotide-binding</keyword>
<dbReference type="GO" id="GO:0046872">
    <property type="term" value="F:metal ion binding"/>
    <property type="evidence" value="ECO:0007669"/>
    <property type="project" value="UniProtKB-KW"/>
</dbReference>
<comment type="caution">
    <text evidence="16">Lacks conserved residue(s) required for the propagation of feature annotation.</text>
</comment>
<dbReference type="InterPro" id="IPR034907">
    <property type="entry name" value="NDK-like_dom"/>
</dbReference>
<dbReference type="PANTHER" id="PTHR46161">
    <property type="entry name" value="NUCLEOSIDE DIPHOSPHATE KINASE"/>
    <property type="match status" value="1"/>
</dbReference>
<dbReference type="Pfam" id="PF00334">
    <property type="entry name" value="NDK"/>
    <property type="match status" value="1"/>
</dbReference>
<evidence type="ECO:0000256" key="16">
    <source>
        <dbReference type="PROSITE-ProRule" id="PRU00706"/>
    </source>
</evidence>
<keyword evidence="19" id="KW-1185">Reference proteome</keyword>
<sequence length="80" mass="8908">MGPADPDRARETSPLSLRARFATDILQNSVHGSSSVRHAEEKIRFIFDSFREAEETAPLIQRKPLPLIFIMPRTAAGTGM</sequence>